<accession>A0ABN7WB15</accession>
<name>A0ABN7WB15_GIGMA</name>
<dbReference type="Proteomes" id="UP000789901">
    <property type="component" value="Unassembled WGS sequence"/>
</dbReference>
<feature type="non-terminal residue" evidence="1">
    <location>
        <position position="1"/>
    </location>
</feature>
<dbReference type="EMBL" id="CAJVQB010035778">
    <property type="protein sequence ID" value="CAG8823037.1"/>
    <property type="molecule type" value="Genomic_DNA"/>
</dbReference>
<protein>
    <submittedName>
        <fullName evidence="1">21921_t:CDS:1</fullName>
    </submittedName>
</protein>
<keyword evidence="2" id="KW-1185">Reference proteome</keyword>
<comment type="caution">
    <text evidence="1">The sequence shown here is derived from an EMBL/GenBank/DDBJ whole genome shotgun (WGS) entry which is preliminary data.</text>
</comment>
<evidence type="ECO:0000313" key="2">
    <source>
        <dbReference type="Proteomes" id="UP000789901"/>
    </source>
</evidence>
<evidence type="ECO:0000313" key="1">
    <source>
        <dbReference type="EMBL" id="CAG8823037.1"/>
    </source>
</evidence>
<sequence>SDYAVDDILYNDQSELDVIRDFLHNNNQDNYEGRDMMNFENAEHKNLMVYDCCHLINKGAQGEELQENKIFLNWNYTMKEVEKYGSKQGFKICCYCVERSNNIIRRRTLVCEHFSQPEATKSKDKKKETTSKRIGCIWQINLSCPEKNNPHKVVYVTKLVDEYKNHTLDRAHYDF</sequence>
<proteinExistence type="predicted"/>
<organism evidence="1 2">
    <name type="scientific">Gigaspora margarita</name>
    <dbReference type="NCBI Taxonomy" id="4874"/>
    <lineage>
        <taxon>Eukaryota</taxon>
        <taxon>Fungi</taxon>
        <taxon>Fungi incertae sedis</taxon>
        <taxon>Mucoromycota</taxon>
        <taxon>Glomeromycotina</taxon>
        <taxon>Glomeromycetes</taxon>
        <taxon>Diversisporales</taxon>
        <taxon>Gigasporaceae</taxon>
        <taxon>Gigaspora</taxon>
    </lineage>
</organism>
<gene>
    <name evidence="1" type="ORF">GMARGA_LOCUS28234</name>
</gene>
<reference evidence="1 2" key="1">
    <citation type="submission" date="2021-06" db="EMBL/GenBank/DDBJ databases">
        <authorList>
            <person name="Kallberg Y."/>
            <person name="Tangrot J."/>
            <person name="Rosling A."/>
        </authorList>
    </citation>
    <scope>NUCLEOTIDE SEQUENCE [LARGE SCALE GENOMIC DNA]</scope>
    <source>
        <strain evidence="1 2">120-4 pot B 10/14</strain>
    </source>
</reference>